<name>A0A364Y8E0_9BACT</name>
<dbReference type="Pfam" id="PF13649">
    <property type="entry name" value="Methyltransf_25"/>
    <property type="match status" value="1"/>
</dbReference>
<dbReference type="OrthoDB" id="529208at2"/>
<sequence>MMSSENFDAVNKAFSKQSGTFDADDRANIILTDMREQVYAHVNTFIKPKSVVLELNAGTGIDALHFASQGHSVHATDLSDGMIEQLNEKIKKHSSLSISSQQLSYDSLDVLHKKKFDYVFSNFGGLNCIDDLRKVTKHLPGLLHAGAYVTWVIMPPVCPWELAGIFKGRFRGALRRFHRDGVMAHLEGEYFKTYYFSLQQIKEAFGNDFVFIKSEGLGAIIPQPHRPDFPVKHPSLYKVLRAVDKGVRNNMPFNRWADHIIVTFQRK</sequence>
<keyword evidence="3" id="KW-1185">Reference proteome</keyword>
<evidence type="ECO:0000259" key="1">
    <source>
        <dbReference type="Pfam" id="PF13649"/>
    </source>
</evidence>
<feature type="domain" description="Methyltransferase" evidence="1">
    <location>
        <begin position="52"/>
        <end position="143"/>
    </location>
</feature>
<reference evidence="2 3" key="1">
    <citation type="submission" date="2018-06" db="EMBL/GenBank/DDBJ databases">
        <title>Chryseolinea flavus sp. nov., a member of the phylum Bacteroidetes isolated from soil.</title>
        <authorList>
            <person name="Li Y."/>
            <person name="Wang J."/>
        </authorList>
    </citation>
    <scope>NUCLEOTIDE SEQUENCE [LARGE SCALE GENOMIC DNA]</scope>
    <source>
        <strain evidence="2 3">SDU1-6</strain>
    </source>
</reference>
<organism evidence="2 3">
    <name type="scientific">Pseudochryseolinea flava</name>
    <dbReference type="NCBI Taxonomy" id="2059302"/>
    <lineage>
        <taxon>Bacteria</taxon>
        <taxon>Pseudomonadati</taxon>
        <taxon>Bacteroidota</taxon>
        <taxon>Cytophagia</taxon>
        <taxon>Cytophagales</taxon>
        <taxon>Fulvivirgaceae</taxon>
        <taxon>Pseudochryseolinea</taxon>
    </lineage>
</organism>
<evidence type="ECO:0000313" key="3">
    <source>
        <dbReference type="Proteomes" id="UP000251889"/>
    </source>
</evidence>
<dbReference type="CDD" id="cd02440">
    <property type="entry name" value="AdoMet_MTases"/>
    <property type="match status" value="1"/>
</dbReference>
<evidence type="ECO:0000313" key="2">
    <source>
        <dbReference type="EMBL" id="RAW02745.1"/>
    </source>
</evidence>
<accession>A0A364Y8E0</accession>
<dbReference type="EMBL" id="QMFY01000001">
    <property type="protein sequence ID" value="RAW02745.1"/>
    <property type="molecule type" value="Genomic_DNA"/>
</dbReference>
<proteinExistence type="predicted"/>
<dbReference type="InterPro" id="IPR041698">
    <property type="entry name" value="Methyltransf_25"/>
</dbReference>
<dbReference type="RefSeq" id="WP_112744961.1">
    <property type="nucleotide sequence ID" value="NZ_QMFY01000001.1"/>
</dbReference>
<dbReference type="SUPFAM" id="SSF53335">
    <property type="entry name" value="S-adenosyl-L-methionine-dependent methyltransferases"/>
    <property type="match status" value="1"/>
</dbReference>
<gene>
    <name evidence="2" type="ORF">DQQ10_01155</name>
</gene>
<dbReference type="AlphaFoldDB" id="A0A364Y8E0"/>
<protein>
    <recommendedName>
        <fullName evidence="1">Methyltransferase domain-containing protein</fullName>
    </recommendedName>
</protein>
<comment type="caution">
    <text evidence="2">The sequence shown here is derived from an EMBL/GenBank/DDBJ whole genome shotgun (WGS) entry which is preliminary data.</text>
</comment>
<dbReference type="Proteomes" id="UP000251889">
    <property type="component" value="Unassembled WGS sequence"/>
</dbReference>
<dbReference type="Gene3D" id="3.40.50.150">
    <property type="entry name" value="Vaccinia Virus protein VP39"/>
    <property type="match status" value="1"/>
</dbReference>
<dbReference type="InterPro" id="IPR029063">
    <property type="entry name" value="SAM-dependent_MTases_sf"/>
</dbReference>